<sequence length="89" mass="10492">MELKKNKRLEETTFNSFDGKKLINTTEEKARSENTHIEAFEFKKTIEESKGRKRVFSLFDTLIALVVIGPSTVGFWRGIWTWMDLHRDL</sequence>
<accession>E2B5P9</accession>
<evidence type="ECO:0000256" key="1">
    <source>
        <dbReference type="SAM" id="Phobius"/>
    </source>
</evidence>
<dbReference type="AlphaFoldDB" id="E2B5P9"/>
<reference evidence="2 3" key="1">
    <citation type="journal article" date="2010" name="Science">
        <title>Genomic comparison of the ants Camponotus floridanus and Harpegnathos saltator.</title>
        <authorList>
            <person name="Bonasio R."/>
            <person name="Zhang G."/>
            <person name="Ye C."/>
            <person name="Mutti N.S."/>
            <person name="Fang X."/>
            <person name="Qin N."/>
            <person name="Donahue G."/>
            <person name="Yang P."/>
            <person name="Li Q."/>
            <person name="Li C."/>
            <person name="Zhang P."/>
            <person name="Huang Z."/>
            <person name="Berger S.L."/>
            <person name="Reinberg D."/>
            <person name="Wang J."/>
            <person name="Liebig J."/>
        </authorList>
    </citation>
    <scope>NUCLEOTIDE SEQUENCE [LARGE SCALE GENOMIC DNA]</scope>
    <source>
        <strain evidence="2 3">R22 G/1</strain>
    </source>
</reference>
<evidence type="ECO:0000313" key="2">
    <source>
        <dbReference type="EMBL" id="EFN88981.1"/>
    </source>
</evidence>
<feature type="transmembrane region" description="Helical" evidence="1">
    <location>
        <begin position="58"/>
        <end position="79"/>
    </location>
</feature>
<dbReference type="EMBL" id="GL445871">
    <property type="protein sequence ID" value="EFN88981.1"/>
    <property type="molecule type" value="Genomic_DNA"/>
</dbReference>
<keyword evidence="3" id="KW-1185">Reference proteome</keyword>
<keyword evidence="1" id="KW-0812">Transmembrane</keyword>
<proteinExistence type="predicted"/>
<protein>
    <submittedName>
        <fullName evidence="2">Uncharacterized protein</fullName>
    </submittedName>
</protein>
<dbReference type="Proteomes" id="UP000008237">
    <property type="component" value="Unassembled WGS sequence"/>
</dbReference>
<keyword evidence="1" id="KW-1133">Transmembrane helix</keyword>
<organism evidence="3">
    <name type="scientific">Harpegnathos saltator</name>
    <name type="common">Jerdon's jumping ant</name>
    <dbReference type="NCBI Taxonomy" id="610380"/>
    <lineage>
        <taxon>Eukaryota</taxon>
        <taxon>Metazoa</taxon>
        <taxon>Ecdysozoa</taxon>
        <taxon>Arthropoda</taxon>
        <taxon>Hexapoda</taxon>
        <taxon>Insecta</taxon>
        <taxon>Pterygota</taxon>
        <taxon>Neoptera</taxon>
        <taxon>Endopterygota</taxon>
        <taxon>Hymenoptera</taxon>
        <taxon>Apocrita</taxon>
        <taxon>Aculeata</taxon>
        <taxon>Formicoidea</taxon>
        <taxon>Formicidae</taxon>
        <taxon>Ponerinae</taxon>
        <taxon>Ponerini</taxon>
        <taxon>Harpegnathos</taxon>
    </lineage>
</organism>
<keyword evidence="1" id="KW-0472">Membrane</keyword>
<gene>
    <name evidence="2" type="ORF">EAI_05387</name>
</gene>
<evidence type="ECO:0000313" key="3">
    <source>
        <dbReference type="Proteomes" id="UP000008237"/>
    </source>
</evidence>
<name>E2B5P9_HARSA</name>
<dbReference type="OrthoDB" id="45313at2759"/>
<dbReference type="InParanoid" id="E2B5P9"/>